<dbReference type="EMBL" id="KZ992919">
    <property type="protein sequence ID" value="RKP06267.1"/>
    <property type="molecule type" value="Genomic_DNA"/>
</dbReference>
<dbReference type="SUPFAM" id="SSF81296">
    <property type="entry name" value="E set domains"/>
    <property type="match status" value="1"/>
</dbReference>
<evidence type="ECO:0000313" key="3">
    <source>
        <dbReference type="EMBL" id="RKP06267.1"/>
    </source>
</evidence>
<accession>A0A4P9XKE0</accession>
<protein>
    <submittedName>
        <fullName evidence="3">Histidine phosphatase superfamily</fullName>
    </submittedName>
</protein>
<dbReference type="InterPro" id="IPR029033">
    <property type="entry name" value="His_PPase_superfam"/>
</dbReference>
<evidence type="ECO:0000313" key="4">
    <source>
        <dbReference type="Proteomes" id="UP000271241"/>
    </source>
</evidence>
<dbReference type="Proteomes" id="UP000271241">
    <property type="component" value="Unassembled WGS sequence"/>
</dbReference>
<dbReference type="InterPro" id="IPR051710">
    <property type="entry name" value="Phosphatase_SH3-domain"/>
</dbReference>
<dbReference type="AlphaFoldDB" id="A0A4P9XKE0"/>
<sequence length="349" mass="38103">MARLSDETNQPGNLTVWIVRHGERADHADPHWSLSLDGQQAPYNPPLTDLGLMQAHRTGSHLRLLGAEANTAGPRMADDTAASPLPWAVTDGAYATATSGQTAARYLVLASPFERCIQTAHSLAAGLRGSSKHDAFAADGAGVHVRVEPALAEWHTELYYDTPVPDEMLERAQARHPTLIDKAAGPPIASQLPPYPESLGGLRDRVRHVLGKLADRAADGRLQRACTPSSSAKSTLPRRIDLGLVPASRRRKSVCPTRLVWLVVGDTESNTLVSIKRVTLQRSLAMRLKFSPHRPGKLAYKLYFICDSYLGCDQEYDIELEAGEPLESEDESESEEEASSDEEMEDVQA</sequence>
<dbReference type="STRING" id="78915.A0A4P9XKE0"/>
<dbReference type="PANTHER" id="PTHR16469:SF27">
    <property type="entry name" value="UBIQUITIN-ASSOCIATED AND SH3 DOMAIN-CONTAINING BA-RELATED"/>
    <property type="match status" value="1"/>
</dbReference>
<dbReference type="Gene3D" id="3.40.50.1240">
    <property type="entry name" value="Phosphoglycerate mutase-like"/>
    <property type="match status" value="1"/>
</dbReference>
<keyword evidence="4" id="KW-1185">Reference proteome</keyword>
<dbReference type="PANTHER" id="PTHR16469">
    <property type="entry name" value="UBIQUITIN-ASSOCIATED AND SH3 DOMAIN-CONTAINING BA-RELATED"/>
    <property type="match status" value="1"/>
</dbReference>
<dbReference type="InterPro" id="IPR013078">
    <property type="entry name" value="His_Pase_superF_clade-1"/>
</dbReference>
<dbReference type="CDD" id="cd07067">
    <property type="entry name" value="HP_PGM_like"/>
    <property type="match status" value="1"/>
</dbReference>
<dbReference type="SUPFAM" id="SSF53254">
    <property type="entry name" value="Phosphoglycerate mutase-like"/>
    <property type="match status" value="1"/>
</dbReference>
<dbReference type="OrthoDB" id="433124at2759"/>
<organism evidence="3 4">
    <name type="scientific">Thamnocephalis sphaerospora</name>
    <dbReference type="NCBI Taxonomy" id="78915"/>
    <lineage>
        <taxon>Eukaryota</taxon>
        <taxon>Fungi</taxon>
        <taxon>Fungi incertae sedis</taxon>
        <taxon>Zoopagomycota</taxon>
        <taxon>Zoopagomycotina</taxon>
        <taxon>Zoopagomycetes</taxon>
        <taxon>Zoopagales</taxon>
        <taxon>Sigmoideomycetaceae</taxon>
        <taxon>Thamnocephalis</taxon>
    </lineage>
</organism>
<reference evidence="4" key="1">
    <citation type="journal article" date="2018" name="Nat. Microbiol.">
        <title>Leveraging single-cell genomics to expand the fungal tree of life.</title>
        <authorList>
            <person name="Ahrendt S.R."/>
            <person name="Quandt C.A."/>
            <person name="Ciobanu D."/>
            <person name="Clum A."/>
            <person name="Salamov A."/>
            <person name="Andreopoulos B."/>
            <person name="Cheng J.F."/>
            <person name="Woyke T."/>
            <person name="Pelin A."/>
            <person name="Henrissat B."/>
            <person name="Reynolds N.K."/>
            <person name="Benny G.L."/>
            <person name="Smith M.E."/>
            <person name="James T.Y."/>
            <person name="Grigoriev I.V."/>
        </authorList>
    </citation>
    <scope>NUCLEOTIDE SEQUENCE [LARGE SCALE GENOMIC DNA]</scope>
    <source>
        <strain evidence="4">RSA 1356</strain>
    </source>
</reference>
<name>A0A4P9XKE0_9FUNG</name>
<dbReference type="Gene3D" id="2.60.40.150">
    <property type="entry name" value="C2 domain"/>
    <property type="match status" value="1"/>
</dbReference>
<evidence type="ECO:0000259" key="2">
    <source>
        <dbReference type="Pfam" id="PF02889"/>
    </source>
</evidence>
<dbReference type="InterPro" id="IPR014756">
    <property type="entry name" value="Ig_E-set"/>
</dbReference>
<feature type="region of interest" description="Disordered" evidence="1">
    <location>
        <begin position="321"/>
        <end position="349"/>
    </location>
</feature>
<dbReference type="InterPro" id="IPR035892">
    <property type="entry name" value="C2_domain_sf"/>
</dbReference>
<dbReference type="Pfam" id="PF02889">
    <property type="entry name" value="Sec63"/>
    <property type="match status" value="1"/>
</dbReference>
<gene>
    <name evidence="3" type="ORF">THASP1DRAFT_31917</name>
</gene>
<feature type="domain" description="SEC63" evidence="2">
    <location>
        <begin position="258"/>
        <end position="319"/>
    </location>
</feature>
<dbReference type="InterPro" id="IPR004179">
    <property type="entry name" value="Sec63-dom"/>
</dbReference>
<proteinExistence type="predicted"/>
<evidence type="ECO:0000256" key="1">
    <source>
        <dbReference type="SAM" id="MobiDB-lite"/>
    </source>
</evidence>